<dbReference type="AlphaFoldDB" id="G8XH37"/>
<keyword evidence="1" id="KW-0614">Plasmid</keyword>
<dbReference type="PATRIC" id="fig|1003195.29.peg.7361"/>
<proteinExistence type="predicted"/>
<name>G8XH37_STREN</name>
<keyword evidence="2" id="KW-1185">Reference proteome</keyword>
<geneLocation type="plasmid" evidence="1 2">
    <name>pSCATT</name>
</geneLocation>
<evidence type="ECO:0000313" key="1">
    <source>
        <dbReference type="EMBL" id="AEW99755.1"/>
    </source>
</evidence>
<sequence>MIDGQCKVFSGQATMLCPWDDAAWPRPVPTVSAASDDGTGSAEHGRRCSAAFPYLDGTVSSPFRLR</sequence>
<evidence type="ECO:0000313" key="2">
    <source>
        <dbReference type="Proteomes" id="UP000007842"/>
    </source>
</evidence>
<dbReference type="HOGENOM" id="CLU_2829257_0_0_11"/>
<dbReference type="Proteomes" id="UP000007842">
    <property type="component" value="Plasmid pSCATT"/>
</dbReference>
<reference evidence="2" key="1">
    <citation type="submission" date="2011-12" db="EMBL/GenBank/DDBJ databases">
        <title>Complete genome sequence of Streptomyces cattleya strain DSM 46488.</title>
        <authorList>
            <person name="Ou H.-Y."/>
            <person name="Li P."/>
            <person name="Zhao C."/>
            <person name="O'Hagan D."/>
            <person name="Deng Z."/>
        </authorList>
    </citation>
    <scope>NUCLEOTIDE SEQUENCE [LARGE SCALE GENOMIC DNA]</scope>
    <source>
        <strain evidence="2">ATCC 35852 / DSM 46488 / JCM 4925 / NBRC 14057 / NRRL 8057</strain>
        <plasmid evidence="2">Plasmid pSCATT</plasmid>
    </source>
</reference>
<gene>
    <name evidence="1" type="ordered locus">SCATT_p15620</name>
</gene>
<dbReference type="EMBL" id="CP003229">
    <property type="protein sequence ID" value="AEW99755.1"/>
    <property type="molecule type" value="Genomic_DNA"/>
</dbReference>
<protein>
    <submittedName>
        <fullName evidence="1">Uncharacterized protein</fullName>
    </submittedName>
</protein>
<accession>G8XH37</accession>
<dbReference type="KEGG" id="scy:SCATT_p15620"/>
<organism evidence="1 2">
    <name type="scientific">Streptantibioticus cattleyicolor (strain ATCC 35852 / DSM 46488 / JCM 4925 / NBRC 14057 / NRRL 8057)</name>
    <name type="common">Streptomyces cattleya</name>
    <dbReference type="NCBI Taxonomy" id="1003195"/>
    <lineage>
        <taxon>Bacteria</taxon>
        <taxon>Bacillati</taxon>
        <taxon>Actinomycetota</taxon>
        <taxon>Actinomycetes</taxon>
        <taxon>Kitasatosporales</taxon>
        <taxon>Streptomycetaceae</taxon>
        <taxon>Streptantibioticus</taxon>
    </lineage>
</organism>